<dbReference type="InterPro" id="IPR050643">
    <property type="entry name" value="Periplasmic_pilus_chap"/>
</dbReference>
<dbReference type="InterPro" id="IPR008962">
    <property type="entry name" value="PapD-like_sf"/>
</dbReference>
<evidence type="ECO:0000256" key="4">
    <source>
        <dbReference type="ARBA" id="ARBA00022729"/>
    </source>
</evidence>
<dbReference type="InterPro" id="IPR001829">
    <property type="entry name" value="Pili_assmbl_chaperone_bac"/>
</dbReference>
<dbReference type="FunFam" id="2.60.40.10:FF:000458">
    <property type="entry name" value="Molecular chaperone FimC"/>
    <property type="match status" value="1"/>
</dbReference>
<keyword evidence="3" id="KW-1029">Fimbrium biogenesis</keyword>
<name>A0A6I6FU25_9GAMM</name>
<protein>
    <submittedName>
        <fullName evidence="12">Fimbria/pilus periplasmic chaperone</fullName>
    </submittedName>
</protein>
<evidence type="ECO:0000313" key="15">
    <source>
        <dbReference type="Proteomes" id="UP000612266"/>
    </source>
</evidence>
<feature type="signal peptide" evidence="9">
    <location>
        <begin position="1"/>
        <end position="24"/>
    </location>
</feature>
<dbReference type="Gene3D" id="2.60.40.10">
    <property type="entry name" value="Immunoglobulins"/>
    <property type="match status" value="2"/>
</dbReference>
<proteinExistence type="inferred from homology"/>
<dbReference type="EMBL" id="CP047340">
    <property type="protein sequence ID" value="QIF88603.1"/>
    <property type="molecule type" value="Genomic_DNA"/>
</dbReference>
<dbReference type="EMBL" id="JADSJR010000021">
    <property type="protein sequence ID" value="MBG2915531.1"/>
    <property type="molecule type" value="Genomic_DNA"/>
</dbReference>
<evidence type="ECO:0000313" key="14">
    <source>
        <dbReference type="Proteomes" id="UP000501338"/>
    </source>
</evidence>
<keyword evidence="4 9" id="KW-0732">Signal</keyword>
<dbReference type="InterPro" id="IPR036316">
    <property type="entry name" value="Pili_assmbl_chap_C_dom_sf"/>
</dbReference>
<dbReference type="SUPFAM" id="SSF49584">
    <property type="entry name" value="Periplasmic chaperone C-domain"/>
    <property type="match status" value="1"/>
</dbReference>
<keyword evidence="14" id="KW-1185">Reference proteome</keyword>
<evidence type="ECO:0000256" key="7">
    <source>
        <dbReference type="ARBA" id="ARBA00023319"/>
    </source>
</evidence>
<feature type="domain" description="Pili assembly chaperone C-terminal" evidence="11">
    <location>
        <begin position="169"/>
        <end position="228"/>
    </location>
</feature>
<gene>
    <name evidence="13" type="ORF">GTH23_00470</name>
    <name evidence="12" type="ORF">I4901_14285</name>
</gene>
<dbReference type="Pfam" id="PF00345">
    <property type="entry name" value="PapD_N"/>
    <property type="match status" value="1"/>
</dbReference>
<organism evidence="12 15">
    <name type="scientific">Proteus terrae subsp. cibarius</name>
    <dbReference type="NCBI Taxonomy" id="626774"/>
    <lineage>
        <taxon>Bacteria</taxon>
        <taxon>Pseudomonadati</taxon>
        <taxon>Pseudomonadota</taxon>
        <taxon>Gammaproteobacteria</taxon>
        <taxon>Enterobacterales</taxon>
        <taxon>Morganellaceae</taxon>
        <taxon>Proteus</taxon>
    </lineage>
</organism>
<accession>A0A6I6FU25</accession>
<dbReference type="SUPFAM" id="SSF49354">
    <property type="entry name" value="PapD-like"/>
    <property type="match status" value="1"/>
</dbReference>
<dbReference type="RefSeq" id="WP_075672682.1">
    <property type="nucleotide sequence ID" value="NZ_CP045008.1"/>
</dbReference>
<evidence type="ECO:0000256" key="9">
    <source>
        <dbReference type="SAM" id="SignalP"/>
    </source>
</evidence>
<comment type="subcellular location">
    <subcellularLocation>
        <location evidence="1 8">Periplasm</location>
    </subcellularLocation>
</comment>
<dbReference type="PROSITE" id="PS00635">
    <property type="entry name" value="PILI_CHAPERONE"/>
    <property type="match status" value="1"/>
</dbReference>
<keyword evidence="7" id="KW-0393">Immunoglobulin domain</keyword>
<comment type="similarity">
    <text evidence="2 8">Belongs to the periplasmic pilus chaperone family.</text>
</comment>
<dbReference type="InterPro" id="IPR016147">
    <property type="entry name" value="Pili_assmbl_chaperone_N"/>
</dbReference>
<dbReference type="InterPro" id="IPR013783">
    <property type="entry name" value="Ig-like_fold"/>
</dbReference>
<dbReference type="GO" id="GO:0030288">
    <property type="term" value="C:outer membrane-bounded periplasmic space"/>
    <property type="evidence" value="ECO:0007669"/>
    <property type="project" value="InterPro"/>
</dbReference>
<evidence type="ECO:0000256" key="1">
    <source>
        <dbReference type="ARBA" id="ARBA00004418"/>
    </source>
</evidence>
<sequence length="248" mass="27905">MKYINTQTLSAIVTLCLFSQSAYSAIALDRTRVLYNEGERSVSMVLENENESKPYLAQSWLENSKDEKINSPFVVTPPVQRIEAGNKSQIKIQALPATNMLPTDRESIYYLNVREIPPRSDSPNVLQIALQTKIKVFYRPKSIVAPSRLEANPMEKDILIEKQGANYNVKNPSPYYLTITKVRKNNVEVKDFEAVMIEPFGQRPLGAKVVDLGVTPAIEYLNDFGGLVELTFQCRGDICSANIKDKKA</sequence>
<dbReference type="InterPro" id="IPR018046">
    <property type="entry name" value="Pili_assmbl_chaperone_CS"/>
</dbReference>
<keyword evidence="6 8" id="KW-0143">Chaperone</keyword>
<dbReference type="GO" id="GO:0071555">
    <property type="term" value="P:cell wall organization"/>
    <property type="evidence" value="ECO:0007669"/>
    <property type="project" value="InterPro"/>
</dbReference>
<feature type="chain" id="PRO_5044633614" evidence="9">
    <location>
        <begin position="25"/>
        <end position="248"/>
    </location>
</feature>
<dbReference type="AlphaFoldDB" id="A0A6I6FU25"/>
<evidence type="ECO:0000256" key="5">
    <source>
        <dbReference type="ARBA" id="ARBA00022764"/>
    </source>
</evidence>
<evidence type="ECO:0000313" key="13">
    <source>
        <dbReference type="EMBL" id="QIF88603.1"/>
    </source>
</evidence>
<evidence type="ECO:0000259" key="10">
    <source>
        <dbReference type="Pfam" id="PF00345"/>
    </source>
</evidence>
<keyword evidence="5" id="KW-0574">Periplasm</keyword>
<dbReference type="Proteomes" id="UP000501338">
    <property type="component" value="Chromosome"/>
</dbReference>
<reference evidence="12" key="2">
    <citation type="submission" date="2020-11" db="EMBL/GenBank/DDBJ databases">
        <title>Enhanced detection system for hospital associated transmission using whole genome sequencing surveillance.</title>
        <authorList>
            <person name="Harrison L.H."/>
            <person name="Van Tyne D."/>
            <person name="Marsh J.W."/>
            <person name="Griffith M.P."/>
            <person name="Snyder D.J."/>
            <person name="Cooper V.S."/>
            <person name="Mustapha M."/>
        </authorList>
    </citation>
    <scope>NUCLEOTIDE SEQUENCE</scope>
    <source>
        <strain evidence="12">PR00070</strain>
    </source>
</reference>
<dbReference type="Pfam" id="PF02753">
    <property type="entry name" value="PapD_C"/>
    <property type="match status" value="1"/>
</dbReference>
<reference evidence="13 14" key="1">
    <citation type="submission" date="2020-01" db="EMBL/GenBank/DDBJ databases">
        <title>The genomic epidemiology of tigecycline resistance gene tet(X) variants in a swine farm in China.</title>
        <authorList>
            <person name="Peng K."/>
            <person name="Li R."/>
        </authorList>
    </citation>
    <scope>NUCLEOTIDE SEQUENCE [LARGE SCALE GENOMIC DNA]</scope>
    <source>
        <strain evidence="13 14">ZF1</strain>
    </source>
</reference>
<evidence type="ECO:0000256" key="8">
    <source>
        <dbReference type="RuleBase" id="RU003918"/>
    </source>
</evidence>
<dbReference type="Proteomes" id="UP000612266">
    <property type="component" value="Unassembled WGS sequence"/>
</dbReference>
<feature type="domain" description="Pili assembly chaperone N-terminal" evidence="10">
    <location>
        <begin position="26"/>
        <end position="143"/>
    </location>
</feature>
<evidence type="ECO:0000256" key="2">
    <source>
        <dbReference type="ARBA" id="ARBA00007399"/>
    </source>
</evidence>
<dbReference type="PANTHER" id="PTHR30251">
    <property type="entry name" value="PILUS ASSEMBLY CHAPERONE"/>
    <property type="match status" value="1"/>
</dbReference>
<dbReference type="GeneID" id="57334118"/>
<evidence type="ECO:0000256" key="6">
    <source>
        <dbReference type="ARBA" id="ARBA00023186"/>
    </source>
</evidence>
<evidence type="ECO:0000313" key="12">
    <source>
        <dbReference type="EMBL" id="MBG2915531.1"/>
    </source>
</evidence>
<evidence type="ECO:0000256" key="3">
    <source>
        <dbReference type="ARBA" id="ARBA00022558"/>
    </source>
</evidence>
<evidence type="ECO:0000259" key="11">
    <source>
        <dbReference type="Pfam" id="PF02753"/>
    </source>
</evidence>
<dbReference type="InterPro" id="IPR016148">
    <property type="entry name" value="Pili_assmbl_chaperone_C"/>
</dbReference>
<dbReference type="PRINTS" id="PR00969">
    <property type="entry name" value="CHAPERONPILI"/>
</dbReference>
<dbReference type="PANTHER" id="PTHR30251:SF2">
    <property type="entry name" value="FIMBRIAL CHAPERONE YADV-RELATED"/>
    <property type="match status" value="1"/>
</dbReference>